<feature type="compositionally biased region" description="Low complexity" evidence="1">
    <location>
        <begin position="50"/>
        <end position="60"/>
    </location>
</feature>
<dbReference type="InParanoid" id="A0A2T2ZUD5"/>
<dbReference type="AlphaFoldDB" id="A0A2T2ZUD5"/>
<evidence type="ECO:0000313" key="3">
    <source>
        <dbReference type="Proteomes" id="UP000241462"/>
    </source>
</evidence>
<sequence length="426" mass="46643">MMEESAYHDEGALDETLFHFDNEQEEAAAMDHLNAMEPQTPPRYSGFADPSASAAAVAVPTGPPLGQRLHPGPANAWDQSSPPDLSYSPSPGPTSAFQYRQRQVSAPRSEHDLHDHHDHHDQHAQHAQHRTPAASAGLHEDGRQAYRPPQHRSQARYSPDLIADLDPDPLDQYPGLQRTPHRAPSRTHRPKSGARRKTSDVVTQRAEQWGLQDGAQAGVEQHRDSTQDATRDGGSRARLDEYPQGTSAASQRSGKGGGKSASTADDQEYVVIPEEEVLEMMYNGDEESRVTAERLRAQVVQAAVQNGKVLLMVTKATGQWWTGNEMRQRRRAVASSVYNTAGQVLSGAGHVIMTSTPLGGFYDSMSTNLSLFRAAPLSYTLQGLRVGIGGRTQCDPSPPPQPEVEDMLINVAEDEDGFVDMFSEEF</sequence>
<feature type="compositionally biased region" description="Basic and acidic residues" evidence="1">
    <location>
        <begin position="108"/>
        <end position="124"/>
    </location>
</feature>
<gene>
    <name evidence="2" type="ORF">BD289DRAFT_161340</name>
</gene>
<accession>A0A2T2ZUD5</accession>
<feature type="compositionally biased region" description="Polar residues" evidence="1">
    <location>
        <begin position="95"/>
        <end position="106"/>
    </location>
</feature>
<reference evidence="2 3" key="1">
    <citation type="journal article" date="2018" name="Mycol. Prog.">
        <title>Coniella lustricola, a new species from submerged detritus.</title>
        <authorList>
            <person name="Raudabaugh D.B."/>
            <person name="Iturriaga T."/>
            <person name="Carver A."/>
            <person name="Mondo S."/>
            <person name="Pangilinan J."/>
            <person name="Lipzen A."/>
            <person name="He G."/>
            <person name="Amirebrahimi M."/>
            <person name="Grigoriev I.V."/>
            <person name="Miller A.N."/>
        </authorList>
    </citation>
    <scope>NUCLEOTIDE SEQUENCE [LARGE SCALE GENOMIC DNA]</scope>
    <source>
        <strain evidence="2 3">B22-T-1</strain>
    </source>
</reference>
<feature type="region of interest" description="Disordered" evidence="1">
    <location>
        <begin position="35"/>
        <end position="268"/>
    </location>
</feature>
<evidence type="ECO:0000313" key="2">
    <source>
        <dbReference type="EMBL" id="PSR77018.1"/>
    </source>
</evidence>
<feature type="compositionally biased region" description="Basic residues" evidence="1">
    <location>
        <begin position="179"/>
        <end position="196"/>
    </location>
</feature>
<dbReference type="EMBL" id="KZ678678">
    <property type="protein sequence ID" value="PSR77018.1"/>
    <property type="molecule type" value="Genomic_DNA"/>
</dbReference>
<feature type="compositionally biased region" description="Low complexity" evidence="1">
    <location>
        <begin position="80"/>
        <end position="89"/>
    </location>
</feature>
<keyword evidence="3" id="KW-1185">Reference proteome</keyword>
<organism evidence="2 3">
    <name type="scientific">Coniella lustricola</name>
    <dbReference type="NCBI Taxonomy" id="2025994"/>
    <lineage>
        <taxon>Eukaryota</taxon>
        <taxon>Fungi</taxon>
        <taxon>Dikarya</taxon>
        <taxon>Ascomycota</taxon>
        <taxon>Pezizomycotina</taxon>
        <taxon>Sordariomycetes</taxon>
        <taxon>Sordariomycetidae</taxon>
        <taxon>Diaporthales</taxon>
        <taxon>Schizoparmaceae</taxon>
        <taxon>Coniella</taxon>
    </lineage>
</organism>
<proteinExistence type="predicted"/>
<dbReference type="Proteomes" id="UP000241462">
    <property type="component" value="Unassembled WGS sequence"/>
</dbReference>
<name>A0A2T2ZUD5_9PEZI</name>
<feature type="compositionally biased region" description="Basic and acidic residues" evidence="1">
    <location>
        <begin position="220"/>
        <end position="241"/>
    </location>
</feature>
<dbReference type="OrthoDB" id="5229310at2759"/>
<protein>
    <submittedName>
        <fullName evidence="2">Uncharacterized protein</fullName>
    </submittedName>
</protein>
<evidence type="ECO:0000256" key="1">
    <source>
        <dbReference type="SAM" id="MobiDB-lite"/>
    </source>
</evidence>